<comment type="similarity">
    <text evidence="7">Belongs to the class-I aminoacyl-tRNA synthetase family.</text>
</comment>
<dbReference type="OrthoDB" id="9810191at2"/>
<evidence type="ECO:0000256" key="4">
    <source>
        <dbReference type="ARBA" id="ARBA00022917"/>
    </source>
</evidence>
<feature type="domain" description="Methionyl/Leucyl tRNA synthetase" evidence="8">
    <location>
        <begin position="11"/>
        <end position="375"/>
    </location>
</feature>
<dbReference type="InterPro" id="IPR001412">
    <property type="entry name" value="aa-tRNA-synth_I_CS"/>
</dbReference>
<evidence type="ECO:0000313" key="10">
    <source>
        <dbReference type="Proteomes" id="UP000254794"/>
    </source>
</evidence>
<dbReference type="PANTHER" id="PTHR45765">
    <property type="entry name" value="METHIONINE--TRNA LIGASE"/>
    <property type="match status" value="1"/>
</dbReference>
<keyword evidence="1 7" id="KW-0436">Ligase</keyword>
<dbReference type="InterPro" id="IPR023458">
    <property type="entry name" value="Met-tRNA_ligase_1"/>
</dbReference>
<dbReference type="EC" id="6.1.1.10" evidence="9"/>
<gene>
    <name evidence="9" type="primary">metG_1</name>
    <name evidence="9" type="ORF">NCTC13316_00592</name>
</gene>
<evidence type="ECO:0000256" key="7">
    <source>
        <dbReference type="RuleBase" id="RU363039"/>
    </source>
</evidence>
<dbReference type="Proteomes" id="UP000254794">
    <property type="component" value="Unassembled WGS sequence"/>
</dbReference>
<name>A0A378JK36_9GAMM</name>
<proteinExistence type="inferred from homology"/>
<keyword evidence="4 7" id="KW-0648">Protein biosynthesis</keyword>
<dbReference type="PANTHER" id="PTHR45765:SF1">
    <property type="entry name" value="METHIONINE--TRNA LIGASE, CYTOPLASMIC"/>
    <property type="match status" value="1"/>
</dbReference>
<keyword evidence="2 7" id="KW-0547">Nucleotide-binding</keyword>
<protein>
    <submittedName>
        <fullName evidence="9">Methionyl-tRNA synthetase</fullName>
        <ecNumber evidence="9">6.1.1.10</ecNumber>
    </submittedName>
</protein>
<dbReference type="GO" id="GO:0005524">
    <property type="term" value="F:ATP binding"/>
    <property type="evidence" value="ECO:0007669"/>
    <property type="project" value="UniProtKB-KW"/>
</dbReference>
<evidence type="ECO:0000256" key="6">
    <source>
        <dbReference type="ARBA" id="ARBA00047364"/>
    </source>
</evidence>
<dbReference type="AlphaFoldDB" id="A0A378JK36"/>
<dbReference type="RefSeq" id="WP_115330222.1">
    <property type="nucleotide sequence ID" value="NZ_CAAAHP010000004.1"/>
</dbReference>
<organism evidence="9 10">
    <name type="scientific">Legionella busanensis</name>
    <dbReference type="NCBI Taxonomy" id="190655"/>
    <lineage>
        <taxon>Bacteria</taxon>
        <taxon>Pseudomonadati</taxon>
        <taxon>Pseudomonadota</taxon>
        <taxon>Gammaproteobacteria</taxon>
        <taxon>Legionellales</taxon>
        <taxon>Legionellaceae</taxon>
        <taxon>Legionella</taxon>
    </lineage>
</organism>
<dbReference type="Gene3D" id="2.20.28.20">
    <property type="entry name" value="Methionyl-tRNA synthetase, Zn-domain"/>
    <property type="match status" value="1"/>
</dbReference>
<evidence type="ECO:0000256" key="3">
    <source>
        <dbReference type="ARBA" id="ARBA00022840"/>
    </source>
</evidence>
<keyword evidence="5 7" id="KW-0030">Aminoacyl-tRNA synthetase</keyword>
<dbReference type="Gene3D" id="3.40.50.620">
    <property type="entry name" value="HUPs"/>
    <property type="match status" value="1"/>
</dbReference>
<dbReference type="GO" id="GO:0006431">
    <property type="term" value="P:methionyl-tRNA aminoacylation"/>
    <property type="evidence" value="ECO:0007669"/>
    <property type="project" value="TreeGrafter"/>
</dbReference>
<evidence type="ECO:0000259" key="8">
    <source>
        <dbReference type="Pfam" id="PF09334"/>
    </source>
</evidence>
<dbReference type="GO" id="GO:0005829">
    <property type="term" value="C:cytosol"/>
    <property type="evidence" value="ECO:0007669"/>
    <property type="project" value="TreeGrafter"/>
</dbReference>
<dbReference type="InterPro" id="IPR029038">
    <property type="entry name" value="MetRS_Zn"/>
</dbReference>
<keyword evidence="10" id="KW-1185">Reference proteome</keyword>
<evidence type="ECO:0000256" key="2">
    <source>
        <dbReference type="ARBA" id="ARBA00022741"/>
    </source>
</evidence>
<evidence type="ECO:0000256" key="5">
    <source>
        <dbReference type="ARBA" id="ARBA00023146"/>
    </source>
</evidence>
<sequence>MLNQKKYLLIPAFPTPNGRLHLGHIGGPYLSADILARHLRISGHQATILTGTDDFESYVMLQAAKKLTTPEYICSFYNPLIAADLKAMDIEIAHFVQPSHPLLMQTYLRWHEIIFQTLQNKNACQKLKENMIWDSINQRFKVGCWQIGFCPSCKEKTESYFCEACGTHYRPEEIIQQNNQELIKQVENIFLCLKSPPPLKNKGINLKLEQLYHQFLHKQNYLFRLTTQAAWGLKCNQSSTFFSYGFVFAYALMLGELQGKIEGNNLNAFAIDSSTITIASFGHDNFIPFISSILGISSYLPEYKPFDFYLINYFFNLNGLKFSTSRRHAIWVDDVINHQQLSSDIIRLYLASIDIHTSSGNFSSQDFSIFYNQTLDWQNQLVLKMQAMLPDSQPNSCDSDLKDHLQKLLDVNKQVLQPNHFFPHQAIKNISLWLKLANQLPPYASSNFWWLQAFSLFISPFMPKLGQGLWQALGYPNQPSIHQLFTKPSLPFHRKLTINQTPLTADSIIH</sequence>
<dbReference type="EMBL" id="UGOD01000001">
    <property type="protein sequence ID" value="STX50510.1"/>
    <property type="molecule type" value="Genomic_DNA"/>
</dbReference>
<comment type="catalytic activity">
    <reaction evidence="6">
        <text>tRNA(Met) + L-methionine + ATP = L-methionyl-tRNA(Met) + AMP + diphosphate</text>
        <dbReference type="Rhea" id="RHEA:13481"/>
        <dbReference type="Rhea" id="RHEA-COMP:9667"/>
        <dbReference type="Rhea" id="RHEA-COMP:9698"/>
        <dbReference type="ChEBI" id="CHEBI:30616"/>
        <dbReference type="ChEBI" id="CHEBI:33019"/>
        <dbReference type="ChEBI" id="CHEBI:57844"/>
        <dbReference type="ChEBI" id="CHEBI:78442"/>
        <dbReference type="ChEBI" id="CHEBI:78530"/>
        <dbReference type="ChEBI" id="CHEBI:456215"/>
        <dbReference type="EC" id="6.1.1.10"/>
    </reaction>
</comment>
<evidence type="ECO:0000256" key="1">
    <source>
        <dbReference type="ARBA" id="ARBA00022598"/>
    </source>
</evidence>
<dbReference type="PROSITE" id="PS00178">
    <property type="entry name" value="AA_TRNA_LIGASE_I"/>
    <property type="match status" value="1"/>
</dbReference>
<accession>A0A378JK36</accession>
<dbReference type="Pfam" id="PF09334">
    <property type="entry name" value="tRNA-synt_1g"/>
    <property type="match status" value="1"/>
</dbReference>
<reference evidence="9 10" key="1">
    <citation type="submission" date="2018-06" db="EMBL/GenBank/DDBJ databases">
        <authorList>
            <consortium name="Pathogen Informatics"/>
            <person name="Doyle S."/>
        </authorList>
    </citation>
    <scope>NUCLEOTIDE SEQUENCE [LARGE SCALE GENOMIC DNA]</scope>
    <source>
        <strain evidence="9 10">NCTC13316</strain>
    </source>
</reference>
<dbReference type="InterPro" id="IPR015413">
    <property type="entry name" value="Methionyl/Leucyl_tRNA_Synth"/>
</dbReference>
<evidence type="ECO:0000313" key="9">
    <source>
        <dbReference type="EMBL" id="STX50510.1"/>
    </source>
</evidence>
<keyword evidence="3 7" id="KW-0067">ATP-binding</keyword>
<dbReference type="InterPro" id="IPR014729">
    <property type="entry name" value="Rossmann-like_a/b/a_fold"/>
</dbReference>
<dbReference type="SUPFAM" id="SSF52374">
    <property type="entry name" value="Nucleotidylyl transferase"/>
    <property type="match status" value="1"/>
</dbReference>
<dbReference type="GO" id="GO:0004825">
    <property type="term" value="F:methionine-tRNA ligase activity"/>
    <property type="evidence" value="ECO:0007669"/>
    <property type="project" value="UniProtKB-EC"/>
</dbReference>